<dbReference type="KEGG" id="dtx:ATSB10_28450"/>
<dbReference type="PATRIC" id="fig|445710.3.peg.2841"/>
<dbReference type="STRING" id="445710.ATSB10_28450"/>
<evidence type="ECO:0000256" key="1">
    <source>
        <dbReference type="SAM" id="MobiDB-lite"/>
    </source>
</evidence>
<sequence>MYRTSPSHAEAQWSCRRPTDHPPTVAGAAPAWLRVDARRTGFPFHPLDTPWGHPKRRRL</sequence>
<reference evidence="2 3" key="1">
    <citation type="submission" date="2016-02" db="EMBL/GenBank/DDBJ databases">
        <title>Complete genome sequencing and analysis of ATSB10, Dyella thiooxydans isolated from rhizosphere soil of sunflower (Helianthus annuus L.).</title>
        <authorList>
            <person name="Lee Y."/>
            <person name="Hwangbo K."/>
            <person name="Chung H."/>
            <person name="Yoo J."/>
            <person name="Kim K.Y."/>
            <person name="Sa T.M."/>
            <person name="Um Y."/>
            <person name="Madhaiyan M."/>
        </authorList>
    </citation>
    <scope>NUCLEOTIDE SEQUENCE [LARGE SCALE GENOMIC DNA]</scope>
    <source>
        <strain evidence="2 3">ATSB10</strain>
    </source>
</reference>
<name>A0A169GW66_9GAMM</name>
<dbReference type="AlphaFoldDB" id="A0A169GW66"/>
<dbReference type="Proteomes" id="UP000077255">
    <property type="component" value="Chromosome"/>
</dbReference>
<protein>
    <submittedName>
        <fullName evidence="2">Uncharacterized protein</fullName>
    </submittedName>
</protein>
<accession>A0A169GW66</accession>
<organism evidence="2 3">
    <name type="scientific">Dyella thiooxydans</name>
    <dbReference type="NCBI Taxonomy" id="445710"/>
    <lineage>
        <taxon>Bacteria</taxon>
        <taxon>Pseudomonadati</taxon>
        <taxon>Pseudomonadota</taxon>
        <taxon>Gammaproteobacteria</taxon>
        <taxon>Lysobacterales</taxon>
        <taxon>Rhodanobacteraceae</taxon>
        <taxon>Dyella</taxon>
    </lineage>
</organism>
<evidence type="ECO:0000313" key="3">
    <source>
        <dbReference type="Proteomes" id="UP000077255"/>
    </source>
</evidence>
<dbReference type="EMBL" id="CP014841">
    <property type="protein sequence ID" value="AND70299.1"/>
    <property type="molecule type" value="Genomic_DNA"/>
</dbReference>
<evidence type="ECO:0000313" key="2">
    <source>
        <dbReference type="EMBL" id="AND70299.1"/>
    </source>
</evidence>
<proteinExistence type="predicted"/>
<keyword evidence="3" id="KW-1185">Reference proteome</keyword>
<feature type="region of interest" description="Disordered" evidence="1">
    <location>
        <begin position="1"/>
        <end position="26"/>
    </location>
</feature>
<gene>
    <name evidence="2" type="ORF">ATSB10_28450</name>
</gene>